<comment type="similarity">
    <text evidence="4">Belongs to the metallo-dependent hydrolases superfamily. Hydantoinase/dihydropyrimidinase family.</text>
</comment>
<evidence type="ECO:0000313" key="14">
    <source>
        <dbReference type="Proteomes" id="UP000092213"/>
    </source>
</evidence>
<dbReference type="SUPFAM" id="SSF51338">
    <property type="entry name" value="Composite domain of metallo-dependent hydrolases"/>
    <property type="match status" value="1"/>
</dbReference>
<evidence type="ECO:0000256" key="1">
    <source>
        <dbReference type="ARBA" id="ARBA00001947"/>
    </source>
</evidence>
<dbReference type="NCBIfam" id="TIGR00857">
    <property type="entry name" value="pyrC_multi"/>
    <property type="match status" value="1"/>
</dbReference>
<dbReference type="SUPFAM" id="SSF51556">
    <property type="entry name" value="Metallo-dependent hydrolases"/>
    <property type="match status" value="1"/>
</dbReference>
<dbReference type="AlphaFoldDB" id="A0A193FX49"/>
<dbReference type="STRING" id="463025.BAU08_13400"/>
<keyword evidence="11" id="KW-0862">Zinc</keyword>
<dbReference type="PANTHER" id="PTHR43668">
    <property type="entry name" value="ALLANTOINASE"/>
    <property type="match status" value="1"/>
</dbReference>
<dbReference type="FunFam" id="3.20.20.140:FF:000174">
    <property type="entry name" value="Dihydropyrimidinase-related protein 2"/>
    <property type="match status" value="1"/>
</dbReference>
<dbReference type="GO" id="GO:0006145">
    <property type="term" value="P:purine nucleobase catabolic process"/>
    <property type="evidence" value="ECO:0007669"/>
    <property type="project" value="TreeGrafter"/>
</dbReference>
<evidence type="ECO:0000256" key="2">
    <source>
        <dbReference type="ARBA" id="ARBA00002368"/>
    </source>
</evidence>
<evidence type="ECO:0000256" key="3">
    <source>
        <dbReference type="ARBA" id="ARBA00004968"/>
    </source>
</evidence>
<evidence type="ECO:0000256" key="11">
    <source>
        <dbReference type="ARBA" id="ARBA00022833"/>
    </source>
</evidence>
<dbReference type="NCBIfam" id="TIGR03178">
    <property type="entry name" value="allantoinase"/>
    <property type="match status" value="1"/>
</dbReference>
<dbReference type="GO" id="GO:0050897">
    <property type="term" value="F:cobalt ion binding"/>
    <property type="evidence" value="ECO:0007669"/>
    <property type="project" value="InterPro"/>
</dbReference>
<keyword evidence="9" id="KW-0479">Metal-binding</keyword>
<dbReference type="EMBL" id="CP016171">
    <property type="protein sequence ID" value="ANN72200.1"/>
    <property type="molecule type" value="Genomic_DNA"/>
</dbReference>
<dbReference type="InterPro" id="IPR006680">
    <property type="entry name" value="Amidohydro-rel"/>
</dbReference>
<evidence type="ECO:0000256" key="6">
    <source>
        <dbReference type="ARBA" id="ARBA00010368"/>
    </source>
</evidence>
<feature type="domain" description="Amidohydrolase-related" evidence="12">
    <location>
        <begin position="52"/>
        <end position="428"/>
    </location>
</feature>
<dbReference type="InterPro" id="IPR050138">
    <property type="entry name" value="DHOase/Allantoinase_Hydrolase"/>
</dbReference>
<dbReference type="GO" id="GO:0004038">
    <property type="term" value="F:allantoinase activity"/>
    <property type="evidence" value="ECO:0007669"/>
    <property type="project" value="UniProtKB-EC"/>
</dbReference>
<dbReference type="Proteomes" id="UP000092213">
    <property type="component" value="Chromosome"/>
</dbReference>
<evidence type="ECO:0000256" key="10">
    <source>
        <dbReference type="ARBA" id="ARBA00022801"/>
    </source>
</evidence>
<dbReference type="InterPro" id="IPR002195">
    <property type="entry name" value="Dihydroorotase_CS"/>
</dbReference>
<keyword evidence="10" id="KW-0378">Hydrolase</keyword>
<dbReference type="GO" id="GO:0008270">
    <property type="term" value="F:zinc ion binding"/>
    <property type="evidence" value="ECO:0007669"/>
    <property type="project" value="InterPro"/>
</dbReference>
<protein>
    <recommendedName>
        <fullName evidence="8">allantoinase</fullName>
        <ecNumber evidence="8">3.5.2.5</ecNumber>
    </recommendedName>
</protein>
<dbReference type="Gene3D" id="3.20.20.140">
    <property type="entry name" value="Metal-dependent hydrolases"/>
    <property type="match status" value="1"/>
</dbReference>
<proteinExistence type="inferred from homology"/>
<dbReference type="PROSITE" id="PS00483">
    <property type="entry name" value="DIHYDROOROTASE_2"/>
    <property type="match status" value="1"/>
</dbReference>
<dbReference type="RefSeq" id="WP_066669714.1">
    <property type="nucleotide sequence ID" value="NZ_CP016171.1"/>
</dbReference>
<organism evidence="13 14">
    <name type="scientific">Bordetella bronchialis</name>
    <dbReference type="NCBI Taxonomy" id="463025"/>
    <lineage>
        <taxon>Bacteria</taxon>
        <taxon>Pseudomonadati</taxon>
        <taxon>Pseudomonadota</taxon>
        <taxon>Betaproteobacteria</taxon>
        <taxon>Burkholderiales</taxon>
        <taxon>Alcaligenaceae</taxon>
        <taxon>Bordetella</taxon>
    </lineage>
</organism>
<dbReference type="EC" id="3.5.2.5" evidence="8"/>
<accession>A0A193FX49</accession>
<comment type="pathway">
    <text evidence="3">Nitrogen metabolism; (S)-allantoin degradation; allantoate from (S)-allantoin: step 1/1.</text>
</comment>
<evidence type="ECO:0000256" key="4">
    <source>
        <dbReference type="ARBA" id="ARBA00008829"/>
    </source>
</evidence>
<sequence length="454" mass="48605">MIDLIIAGGHAVIGDAVVQADIAVEAGRIVALGALTGLPGAREVIDAAGLHVLPGAIDCHVHFRDPGSTYKENWRTGSSAAAAGGVTTVMDMPNTDPPTANPRALARKRERAGALSLVDWGLYGVLDSSSLPHLEALAEDGIGGFKCFMTENTGDLESPDDGVIHEGLERLGRLGVRCSVHAENAAIMQHRRRRLMEAGRTDPRAHEESRPEICEVEAIGRVSALARAACARVHIAHVSSAGGVQAIRQALGQGLDMTAETCPQYLLFGMPEIDSLAGMVRVNPPIRGGAHADALWAALLDGTIGMIATDHAPHTEEEKRNPDIWKCCRGMIGLETQMPVMLTESQRGRMSLPEYARWSALAPALAWGLYPRKGHIGVGADADFAIVDMDGAYRIDQATLHSLNRISPWHGRLVTARPVHTIVRGRAVMRNRRVVGEPGWGRAIAPDWGRPSHG</sequence>
<evidence type="ECO:0000259" key="12">
    <source>
        <dbReference type="Pfam" id="PF01979"/>
    </source>
</evidence>
<comment type="function">
    <text evidence="2">Catalyzes the reversible cyclization of carbamoyl aspartate to dihydroorotate.</text>
</comment>
<dbReference type="InterPro" id="IPR011059">
    <property type="entry name" value="Metal-dep_hydrolase_composite"/>
</dbReference>
<comment type="similarity">
    <text evidence="6">Belongs to the metallo-dependent hydrolases superfamily. Allantoinase family.</text>
</comment>
<evidence type="ECO:0000256" key="9">
    <source>
        <dbReference type="ARBA" id="ARBA00022723"/>
    </source>
</evidence>
<dbReference type="InterPro" id="IPR032466">
    <property type="entry name" value="Metal_Hydrolase"/>
</dbReference>
<dbReference type="InterPro" id="IPR017593">
    <property type="entry name" value="Allantoinase"/>
</dbReference>
<gene>
    <name evidence="13" type="ORF">BAU08_13400</name>
</gene>
<dbReference type="Gene3D" id="2.30.40.10">
    <property type="entry name" value="Urease, subunit C, domain 1"/>
    <property type="match status" value="1"/>
</dbReference>
<name>A0A193FX49_9BORD</name>
<reference evidence="13 14" key="1">
    <citation type="submission" date="2016-06" db="EMBL/GenBank/DDBJ databases">
        <title>Complete genome sequences of Bordetella bronchialis and Bordetella flabilis.</title>
        <authorList>
            <person name="LiPuma J.J."/>
            <person name="Spilker T."/>
        </authorList>
    </citation>
    <scope>NUCLEOTIDE SEQUENCE [LARGE SCALE GENOMIC DNA]</scope>
    <source>
        <strain evidence="13 14">AU17976</strain>
    </source>
</reference>
<dbReference type="GO" id="GO:0000256">
    <property type="term" value="P:allantoin catabolic process"/>
    <property type="evidence" value="ECO:0007669"/>
    <property type="project" value="InterPro"/>
</dbReference>
<comment type="similarity">
    <text evidence="5">Belongs to the metallo-dependent hydrolases superfamily. DHOase family. Class I DHOase subfamily.</text>
</comment>
<evidence type="ECO:0000313" key="13">
    <source>
        <dbReference type="EMBL" id="ANN72200.1"/>
    </source>
</evidence>
<dbReference type="Pfam" id="PF01979">
    <property type="entry name" value="Amidohydro_1"/>
    <property type="match status" value="1"/>
</dbReference>
<dbReference type="PANTHER" id="PTHR43668:SF2">
    <property type="entry name" value="ALLANTOINASE"/>
    <property type="match status" value="1"/>
</dbReference>
<comment type="subunit">
    <text evidence="7">Homotetramer.</text>
</comment>
<evidence type="ECO:0000256" key="8">
    <source>
        <dbReference type="ARBA" id="ARBA00012863"/>
    </source>
</evidence>
<evidence type="ECO:0000256" key="5">
    <source>
        <dbReference type="ARBA" id="ARBA00010286"/>
    </source>
</evidence>
<evidence type="ECO:0000256" key="7">
    <source>
        <dbReference type="ARBA" id="ARBA00011881"/>
    </source>
</evidence>
<dbReference type="GO" id="GO:0005737">
    <property type="term" value="C:cytoplasm"/>
    <property type="evidence" value="ECO:0007669"/>
    <property type="project" value="TreeGrafter"/>
</dbReference>
<comment type="cofactor">
    <cofactor evidence="1">
        <name>Zn(2+)</name>
        <dbReference type="ChEBI" id="CHEBI:29105"/>
    </cofactor>
</comment>